<feature type="transmembrane region" description="Helical" evidence="8">
    <location>
        <begin position="116"/>
        <end position="135"/>
    </location>
</feature>
<comment type="subcellular location">
    <subcellularLocation>
        <location evidence="1">Cell membrane</location>
        <topology evidence="1">Multi-pass membrane protein</topology>
    </subcellularLocation>
</comment>
<dbReference type="InterPro" id="IPR050448">
    <property type="entry name" value="OpgB/LTA_synthase_biosynth"/>
</dbReference>
<feature type="domain" description="Sulfatase N-terminal" evidence="9">
    <location>
        <begin position="241"/>
        <end position="532"/>
    </location>
</feature>
<dbReference type="Proteomes" id="UP001596549">
    <property type="component" value="Unassembled WGS sequence"/>
</dbReference>
<evidence type="ECO:0000256" key="1">
    <source>
        <dbReference type="ARBA" id="ARBA00004651"/>
    </source>
</evidence>
<evidence type="ECO:0000256" key="4">
    <source>
        <dbReference type="ARBA" id="ARBA00022692"/>
    </source>
</evidence>
<dbReference type="EMBL" id="JBHTCP010000047">
    <property type="protein sequence ID" value="MFC7372800.1"/>
    <property type="molecule type" value="Genomic_DNA"/>
</dbReference>
<dbReference type="Gene3D" id="3.40.720.10">
    <property type="entry name" value="Alkaline Phosphatase, subunit A"/>
    <property type="match status" value="1"/>
</dbReference>
<evidence type="ECO:0000259" key="9">
    <source>
        <dbReference type="Pfam" id="PF00884"/>
    </source>
</evidence>
<name>A0ABW2NSR5_9BACL</name>
<evidence type="ECO:0000313" key="10">
    <source>
        <dbReference type="EMBL" id="MFC7372800.1"/>
    </source>
</evidence>
<sequence length="614" mass="70432">MLLIVKKHPALLLAISFLWLKTYIVYQLSFNLSGSHLVQQLLLFINPLSFLVFYIGLAYFVSVNRRNRIIFILSLVYSIILYVNAVYYRFFTDFITVPVLFQTKNAGDIGNSLYELVYAADVLFFADTVLLYMLLKKPFFQAAIVTTKTRRMVMMTGAVLLALQLSLAETQRPQLLTRTFDRHLLVKNLGTFNYHLYDILLYSKSSMKSAFASNVDADEMKKQAKDDPVNNPKLFGAAKGKNLIVVSLESTQSFVIDYKVNGQEVTPFLNKLARSSYYFPNFYHQTGQGKTSDAEFITDNSLYPLPRGAVFQTHALNEYKATPEILKEKGYYSAVFHGNDKSFWNRDIMYQTLGYDHYFSEEYYDRSEEDSVNYGLKDIPFVEQTVPYLKKLPKPFYAKVITLTNHHPYLLNEEDQMIDTFPSSDPIVSRYFTTVRYADEAIKVLFSKLKKARLYKNSVIVIYGDHYGISERHEEGLAQILKREDGVLTPFDHVQLQRVPLFIHVPGKKGKQIKTIGGQIDLKPTLLHLLGINLKGDYHFGTDLFSKKREELAVFRDGTVISKDLVYTDESCFTQPSGTETDPALCEPLAAKAQEELDRSDDIIYGDLLRFLVK</sequence>
<protein>
    <submittedName>
        <fullName evidence="10">LTA synthase family protein</fullName>
        <ecNumber evidence="10">2.7.8.-</ecNumber>
    </submittedName>
</protein>
<evidence type="ECO:0000256" key="2">
    <source>
        <dbReference type="ARBA" id="ARBA00009983"/>
    </source>
</evidence>
<keyword evidence="4 8" id="KW-0812">Transmembrane</keyword>
<feature type="transmembrane region" description="Helical" evidence="8">
    <location>
        <begin position="41"/>
        <end position="62"/>
    </location>
</feature>
<dbReference type="InterPro" id="IPR012160">
    <property type="entry name" value="LtaS-like"/>
</dbReference>
<dbReference type="CDD" id="cd16015">
    <property type="entry name" value="LTA_synthase"/>
    <property type="match status" value="1"/>
</dbReference>
<feature type="transmembrane region" description="Helical" evidence="8">
    <location>
        <begin position="69"/>
        <end position="90"/>
    </location>
</feature>
<keyword evidence="11" id="KW-1185">Reference proteome</keyword>
<comment type="similarity">
    <text evidence="2 7">Belongs to the LTA synthase family.</text>
</comment>
<proteinExistence type="inferred from homology"/>
<keyword evidence="10" id="KW-0808">Transferase</keyword>
<feature type="transmembrane region" description="Helical" evidence="8">
    <location>
        <begin position="151"/>
        <end position="168"/>
    </location>
</feature>
<dbReference type="SUPFAM" id="SSF53649">
    <property type="entry name" value="Alkaline phosphatase-like"/>
    <property type="match status" value="1"/>
</dbReference>
<dbReference type="RefSeq" id="WP_379750366.1">
    <property type="nucleotide sequence ID" value="NZ_JBHTCP010000047.1"/>
</dbReference>
<dbReference type="Gene3D" id="3.30.1120.170">
    <property type="match status" value="1"/>
</dbReference>
<gene>
    <name evidence="10" type="ORF">ACFQPF_14120</name>
</gene>
<dbReference type="PIRSF" id="PIRSF005091">
    <property type="entry name" value="Mmb_sulf_HI1246"/>
    <property type="match status" value="1"/>
</dbReference>
<keyword evidence="5 8" id="KW-1133">Transmembrane helix</keyword>
<evidence type="ECO:0000256" key="3">
    <source>
        <dbReference type="ARBA" id="ARBA00022475"/>
    </source>
</evidence>
<evidence type="ECO:0000256" key="6">
    <source>
        <dbReference type="ARBA" id="ARBA00023136"/>
    </source>
</evidence>
<keyword evidence="6 7" id="KW-0472">Membrane</keyword>
<dbReference type="InterPro" id="IPR000917">
    <property type="entry name" value="Sulfatase_N"/>
</dbReference>
<evidence type="ECO:0000313" key="11">
    <source>
        <dbReference type="Proteomes" id="UP001596549"/>
    </source>
</evidence>
<comment type="caution">
    <text evidence="10">The sequence shown here is derived from an EMBL/GenBank/DDBJ whole genome shotgun (WGS) entry which is preliminary data.</text>
</comment>
<reference evidence="11" key="1">
    <citation type="journal article" date="2019" name="Int. J. Syst. Evol. Microbiol.">
        <title>The Global Catalogue of Microorganisms (GCM) 10K type strain sequencing project: providing services to taxonomists for standard genome sequencing and annotation.</title>
        <authorList>
            <consortium name="The Broad Institute Genomics Platform"/>
            <consortium name="The Broad Institute Genome Sequencing Center for Infectious Disease"/>
            <person name="Wu L."/>
            <person name="Ma J."/>
        </authorList>
    </citation>
    <scope>NUCLEOTIDE SEQUENCE [LARGE SCALE GENOMIC DNA]</scope>
    <source>
        <strain evidence="11">NBRC 106396</strain>
    </source>
</reference>
<evidence type="ECO:0000256" key="7">
    <source>
        <dbReference type="PIRNR" id="PIRNR005091"/>
    </source>
</evidence>
<dbReference type="PANTHER" id="PTHR47371">
    <property type="entry name" value="LIPOTEICHOIC ACID SYNTHASE"/>
    <property type="match status" value="1"/>
</dbReference>
<keyword evidence="3 7" id="KW-1003">Cell membrane</keyword>
<feature type="transmembrane region" description="Helical" evidence="8">
    <location>
        <begin position="12"/>
        <end position="29"/>
    </location>
</feature>
<accession>A0ABW2NSR5</accession>
<evidence type="ECO:0000256" key="5">
    <source>
        <dbReference type="ARBA" id="ARBA00022989"/>
    </source>
</evidence>
<dbReference type="PANTHER" id="PTHR47371:SF1">
    <property type="entry name" value="LIPOTEICHOIC ACID SYNTHASE-LIKE YQGS"/>
    <property type="match status" value="1"/>
</dbReference>
<dbReference type="Pfam" id="PF00884">
    <property type="entry name" value="Sulfatase"/>
    <property type="match status" value="1"/>
</dbReference>
<dbReference type="EC" id="2.7.8.-" evidence="10"/>
<evidence type="ECO:0000256" key="8">
    <source>
        <dbReference type="SAM" id="Phobius"/>
    </source>
</evidence>
<dbReference type="InterPro" id="IPR017850">
    <property type="entry name" value="Alkaline_phosphatase_core_sf"/>
</dbReference>
<organism evidence="10 11">
    <name type="scientific">Fictibacillus iocasae</name>
    <dbReference type="NCBI Taxonomy" id="2715437"/>
    <lineage>
        <taxon>Bacteria</taxon>
        <taxon>Bacillati</taxon>
        <taxon>Bacillota</taxon>
        <taxon>Bacilli</taxon>
        <taxon>Bacillales</taxon>
        <taxon>Fictibacillaceae</taxon>
        <taxon>Fictibacillus</taxon>
    </lineage>
</organism>
<dbReference type="GO" id="GO:0016740">
    <property type="term" value="F:transferase activity"/>
    <property type="evidence" value="ECO:0007669"/>
    <property type="project" value="UniProtKB-KW"/>
</dbReference>